<name>A0A4E0Q6Q6_9EURY</name>
<evidence type="ECO:0000256" key="4">
    <source>
        <dbReference type="ARBA" id="ARBA00023014"/>
    </source>
</evidence>
<dbReference type="NCBIfam" id="TIGR00241">
    <property type="entry name" value="CoA_E_activ"/>
    <property type="match status" value="1"/>
</dbReference>
<feature type="domain" description="ATPase BadF/BadG/BcrA/BcrD type" evidence="5">
    <location>
        <begin position="4"/>
        <end position="250"/>
    </location>
</feature>
<dbReference type="Proteomes" id="UP000297295">
    <property type="component" value="Unassembled WGS sequence"/>
</dbReference>
<evidence type="ECO:0000256" key="3">
    <source>
        <dbReference type="ARBA" id="ARBA00023004"/>
    </source>
</evidence>
<evidence type="ECO:0000313" key="7">
    <source>
        <dbReference type="Proteomes" id="UP000297295"/>
    </source>
</evidence>
<comment type="caution">
    <text evidence="6">The sequence shown here is derived from an EMBL/GenBank/DDBJ whole genome shotgun (WGS) entry which is preliminary data.</text>
</comment>
<dbReference type="GO" id="GO:0051536">
    <property type="term" value="F:iron-sulfur cluster binding"/>
    <property type="evidence" value="ECO:0007669"/>
    <property type="project" value="UniProtKB-KW"/>
</dbReference>
<gene>
    <name evidence="6" type="ORF">CUN85_05530</name>
</gene>
<dbReference type="Gene3D" id="3.30.420.40">
    <property type="match status" value="2"/>
</dbReference>
<dbReference type="OrthoDB" id="114976at2157"/>
<evidence type="ECO:0000313" key="6">
    <source>
        <dbReference type="EMBL" id="TGC09813.1"/>
    </source>
</evidence>
<dbReference type="InterPro" id="IPR008275">
    <property type="entry name" value="CoA_E_activase_dom"/>
</dbReference>
<dbReference type="GO" id="GO:0046872">
    <property type="term" value="F:metal ion binding"/>
    <property type="evidence" value="ECO:0007669"/>
    <property type="project" value="UniProtKB-KW"/>
</dbReference>
<dbReference type="InterPro" id="IPR051805">
    <property type="entry name" value="Dehydratase_Activator_Redct"/>
</dbReference>
<keyword evidence="3" id="KW-0408">Iron</keyword>
<dbReference type="InterPro" id="IPR002731">
    <property type="entry name" value="ATPase_BadF"/>
</dbReference>
<comment type="cofactor">
    <cofactor evidence="1">
        <name>[4Fe-4S] cluster</name>
        <dbReference type="ChEBI" id="CHEBI:49883"/>
    </cofactor>
</comment>
<sequence>MISVGLDAGSATTKAVLIKDGRKITQTIRPTAFDFISAAEIAYQEVLDHAGIGKKDVDHVYATGYGRNSIQFADKAISEITTHAKGVYHLYPEVNGIIDIGGQDSKVISVNDGKVTDFLMNDKCAAGTGKFLEYTARALEVPIDDLGSLAFDSETPASITSMCTVFAESEVISLRTRGFTKQDIAAGIIESIARRVAVMARQLELKQNVAFVGGVAKNTAIKSALEKELGISLYVPAEPQITGALGAALYNSN</sequence>
<accession>A0A4E0Q6Q6</accession>
<evidence type="ECO:0000256" key="1">
    <source>
        <dbReference type="ARBA" id="ARBA00001966"/>
    </source>
</evidence>
<dbReference type="PANTHER" id="PTHR32329">
    <property type="entry name" value="BIFUNCTIONAL PROTEIN [INCLUDES 2-HYDROXYACYL-COA DEHYDRATASE (N-TER) AND ITS ACTIVATOR DOMAIN (C_TERM)-RELATED"/>
    <property type="match status" value="1"/>
</dbReference>
<proteinExistence type="predicted"/>
<keyword evidence="4" id="KW-0411">Iron-sulfur</keyword>
<dbReference type="EMBL" id="PGGK01000004">
    <property type="protein sequence ID" value="TGC09813.1"/>
    <property type="molecule type" value="Genomic_DNA"/>
</dbReference>
<dbReference type="SUPFAM" id="SSF53067">
    <property type="entry name" value="Actin-like ATPase domain"/>
    <property type="match status" value="1"/>
</dbReference>
<reference evidence="6 7" key="1">
    <citation type="submission" date="2017-11" db="EMBL/GenBank/DDBJ databases">
        <title>Isolation and Characterization of Methanogenic Archaea from Saline Meromictic Lake at Siberia.</title>
        <authorList>
            <person name="Shen Y."/>
            <person name="Huang H.-H."/>
            <person name="Lai M.-C."/>
            <person name="Chen S.-C."/>
        </authorList>
    </citation>
    <scope>NUCLEOTIDE SEQUENCE [LARGE SCALE GENOMIC DNA]</scope>
    <source>
        <strain evidence="6 7">SY-01</strain>
    </source>
</reference>
<dbReference type="CDD" id="cd24036">
    <property type="entry name" value="ASKHA_NBD_BcrAD_BadFG_HgdC_HadI"/>
    <property type="match status" value="1"/>
</dbReference>
<dbReference type="Pfam" id="PF01869">
    <property type="entry name" value="BcrAD_BadFG"/>
    <property type="match status" value="1"/>
</dbReference>
<keyword evidence="7" id="KW-1185">Reference proteome</keyword>
<dbReference type="PANTHER" id="PTHR32329:SF2">
    <property type="entry name" value="BIFUNCTIONAL PROTEIN [INCLUDES 2-HYDROXYACYL-COA DEHYDRATASE (N-TER) AND ITS ACTIVATOR DOMAIN (C_TERM)"/>
    <property type="match status" value="1"/>
</dbReference>
<dbReference type="RefSeq" id="WP_135389329.1">
    <property type="nucleotide sequence ID" value="NZ_PGGK01000004.1"/>
</dbReference>
<dbReference type="InterPro" id="IPR043129">
    <property type="entry name" value="ATPase_NBD"/>
</dbReference>
<organism evidence="6 7">
    <name type="scientific">Methanolobus halotolerans</name>
    <dbReference type="NCBI Taxonomy" id="2052935"/>
    <lineage>
        <taxon>Archaea</taxon>
        <taxon>Methanobacteriati</taxon>
        <taxon>Methanobacteriota</taxon>
        <taxon>Stenosarchaea group</taxon>
        <taxon>Methanomicrobia</taxon>
        <taxon>Methanosarcinales</taxon>
        <taxon>Methanosarcinaceae</taxon>
        <taxon>Methanolobus</taxon>
    </lineage>
</organism>
<evidence type="ECO:0000256" key="2">
    <source>
        <dbReference type="ARBA" id="ARBA00022723"/>
    </source>
</evidence>
<evidence type="ECO:0000259" key="5">
    <source>
        <dbReference type="Pfam" id="PF01869"/>
    </source>
</evidence>
<keyword evidence="2" id="KW-0479">Metal-binding</keyword>
<dbReference type="AlphaFoldDB" id="A0A4E0Q6Q6"/>
<protein>
    <submittedName>
        <fullName evidence="6">2-hydroxyglutaryl-CoA dehydratase</fullName>
    </submittedName>
</protein>